<accession>A0A4R3M2R1</accession>
<keyword evidence="3" id="KW-0472">Membrane</keyword>
<keyword evidence="3" id="KW-0812">Transmembrane</keyword>
<dbReference type="GO" id="GO:0032259">
    <property type="term" value="P:methylation"/>
    <property type="evidence" value="ECO:0007669"/>
    <property type="project" value="UniProtKB-KW"/>
</dbReference>
<feature type="domain" description="Prepilin type IV endopeptidase peptidase" evidence="4">
    <location>
        <begin position="53"/>
        <end position="166"/>
    </location>
</feature>
<keyword evidence="5" id="KW-0489">Methyltransferase</keyword>
<dbReference type="InterPro" id="IPR050882">
    <property type="entry name" value="Prepilin_peptidase/N-MTase"/>
</dbReference>
<keyword evidence="6" id="KW-1185">Reference proteome</keyword>
<dbReference type="PROSITE" id="PS51318">
    <property type="entry name" value="TAT"/>
    <property type="match status" value="1"/>
</dbReference>
<feature type="transmembrane region" description="Helical" evidence="3">
    <location>
        <begin position="47"/>
        <end position="63"/>
    </location>
</feature>
<dbReference type="Proteomes" id="UP000295678">
    <property type="component" value="Unassembled WGS sequence"/>
</dbReference>
<dbReference type="Pfam" id="PF01478">
    <property type="entry name" value="Peptidase_A24"/>
    <property type="match status" value="1"/>
</dbReference>
<evidence type="ECO:0000256" key="3">
    <source>
        <dbReference type="SAM" id="Phobius"/>
    </source>
</evidence>
<feature type="transmembrane region" description="Helical" evidence="3">
    <location>
        <begin position="75"/>
        <end position="92"/>
    </location>
</feature>
<protein>
    <submittedName>
        <fullName evidence="5">Leader peptidase (Prepilin peptidase)/N-methyltransferase</fullName>
    </submittedName>
</protein>
<dbReference type="InterPro" id="IPR014032">
    <property type="entry name" value="Peptidase_A24A_bac"/>
</dbReference>
<dbReference type="EMBL" id="SMAK01000011">
    <property type="protein sequence ID" value="TCT06509.1"/>
    <property type="molecule type" value="Genomic_DNA"/>
</dbReference>
<dbReference type="AlphaFoldDB" id="A0A4R3M2R1"/>
<dbReference type="InterPro" id="IPR000045">
    <property type="entry name" value="Prepilin_IV_endopep_pep"/>
</dbReference>
<feature type="transmembrane region" description="Helical" evidence="3">
    <location>
        <begin position="155"/>
        <end position="172"/>
    </location>
</feature>
<dbReference type="GO" id="GO:0008168">
    <property type="term" value="F:methyltransferase activity"/>
    <property type="evidence" value="ECO:0007669"/>
    <property type="project" value="UniProtKB-KW"/>
</dbReference>
<evidence type="ECO:0000256" key="1">
    <source>
        <dbReference type="ARBA" id="ARBA00005801"/>
    </source>
</evidence>
<keyword evidence="3" id="KW-1133">Transmembrane helix</keyword>
<keyword evidence="5" id="KW-0808">Transferase</keyword>
<dbReference type="GO" id="GO:0006465">
    <property type="term" value="P:signal peptide processing"/>
    <property type="evidence" value="ECO:0007669"/>
    <property type="project" value="TreeGrafter"/>
</dbReference>
<dbReference type="GO" id="GO:0005886">
    <property type="term" value="C:plasma membrane"/>
    <property type="evidence" value="ECO:0007669"/>
    <property type="project" value="TreeGrafter"/>
</dbReference>
<dbReference type="InterPro" id="IPR006311">
    <property type="entry name" value="TAT_signal"/>
</dbReference>
<sequence>MGNEHARPRLSLPRRLAPSARRQLVGAAAGGLAGAVAAPALGADPAGTLAASILGAAMFAIAFEDALRLRVPDRWVALAVFAGLAWAGVAGAHEVAAMFEAVAGALLGGAVCAAAFLLLREGFYRLRGLDGLGMGDVKLAAAGGVWLGWHGFAVAVLAAAAAGIAVVGLRALRAGGWRREQRLSFGALLAPAIWCAWLSQQGGWAGA</sequence>
<comment type="similarity">
    <text evidence="1 2">Belongs to the peptidase A24 family.</text>
</comment>
<proteinExistence type="inferred from homology"/>
<dbReference type="PANTHER" id="PTHR30487:SF0">
    <property type="entry name" value="PREPILIN LEADER PEPTIDASE_N-METHYLTRANSFERASE-RELATED"/>
    <property type="match status" value="1"/>
</dbReference>
<feature type="transmembrane region" description="Helical" evidence="3">
    <location>
        <begin position="98"/>
        <end position="119"/>
    </location>
</feature>
<evidence type="ECO:0000259" key="4">
    <source>
        <dbReference type="Pfam" id="PF01478"/>
    </source>
</evidence>
<dbReference type="Gene3D" id="1.20.120.1220">
    <property type="match status" value="1"/>
</dbReference>
<evidence type="ECO:0000313" key="6">
    <source>
        <dbReference type="Proteomes" id="UP000295678"/>
    </source>
</evidence>
<dbReference type="GO" id="GO:0004190">
    <property type="term" value="F:aspartic-type endopeptidase activity"/>
    <property type="evidence" value="ECO:0007669"/>
    <property type="project" value="InterPro"/>
</dbReference>
<comment type="caution">
    <text evidence="5">The sequence shown here is derived from an EMBL/GenBank/DDBJ whole genome shotgun (WGS) entry which is preliminary data.</text>
</comment>
<gene>
    <name evidence="5" type="ORF">EDC22_11192</name>
</gene>
<organism evidence="5 6">
    <name type="scientific">Tepidamorphus gemmatus</name>
    <dbReference type="NCBI Taxonomy" id="747076"/>
    <lineage>
        <taxon>Bacteria</taxon>
        <taxon>Pseudomonadati</taxon>
        <taxon>Pseudomonadota</taxon>
        <taxon>Alphaproteobacteria</taxon>
        <taxon>Hyphomicrobiales</taxon>
        <taxon>Tepidamorphaceae</taxon>
        <taxon>Tepidamorphus</taxon>
    </lineage>
</organism>
<dbReference type="PANTHER" id="PTHR30487">
    <property type="entry name" value="TYPE 4 PREPILIN-LIKE PROTEINS LEADER PEPTIDE-PROCESSING ENZYME"/>
    <property type="match status" value="1"/>
</dbReference>
<evidence type="ECO:0000256" key="2">
    <source>
        <dbReference type="RuleBase" id="RU003793"/>
    </source>
</evidence>
<name>A0A4R3M2R1_9HYPH</name>
<reference evidence="5 6" key="1">
    <citation type="submission" date="2019-03" db="EMBL/GenBank/DDBJ databases">
        <title>Genomic Encyclopedia of Type Strains, Phase IV (KMG-IV): sequencing the most valuable type-strain genomes for metagenomic binning, comparative biology and taxonomic classification.</title>
        <authorList>
            <person name="Goeker M."/>
        </authorList>
    </citation>
    <scope>NUCLEOTIDE SEQUENCE [LARGE SCALE GENOMIC DNA]</scope>
    <source>
        <strain evidence="5 6">DSM 19345</strain>
    </source>
</reference>
<dbReference type="PRINTS" id="PR00864">
    <property type="entry name" value="PREPILNPTASE"/>
</dbReference>
<evidence type="ECO:0000313" key="5">
    <source>
        <dbReference type="EMBL" id="TCT06509.1"/>
    </source>
</evidence>